<evidence type="ECO:0000313" key="4">
    <source>
        <dbReference type="Proteomes" id="UP000094487"/>
    </source>
</evidence>
<comment type="caution">
    <text evidence="3">The sequence shown here is derived from an EMBL/GenBank/DDBJ whole genome shotgun (WGS) entry which is preliminary data.</text>
</comment>
<feature type="domain" description="BD-FAE-like" evidence="2">
    <location>
        <begin position="112"/>
        <end position="294"/>
    </location>
</feature>
<sequence length="339" mass="36332">MADPNELDTRSDRRRFLAVAGGGALLPLVARGQTAPPVADKPLPPGLPQPIETIDLWPNGAPGMPRAALKETVNERSDNALLTDRAVFGISRPRLAVFRPVRPNGAAVMITPGGGYRWVVVDKEGYEMGRWLSARGFTVFVLFYRLPGEGWAAGPDVALSDAQRAMRLIRHRARDYGVDPLRVAAMGFSAGGHLCADLLTRFATPTYKPVDAADQLSAKPILAAPIYPVITMSAPHAHTGSRELLIGKDATPALEVAHSPDRNVPADAPPTFIVHAEDDPTVPVENALLLRAALRARGVPVETHLFTHGGHGFGLRFTAGKPVAAWSDLFLSWATGLLL</sequence>
<evidence type="ECO:0000256" key="1">
    <source>
        <dbReference type="ARBA" id="ARBA00022801"/>
    </source>
</evidence>
<proteinExistence type="predicted"/>
<evidence type="ECO:0000259" key="2">
    <source>
        <dbReference type="Pfam" id="PF20434"/>
    </source>
</evidence>
<reference evidence="3 4" key="1">
    <citation type="submission" date="2016-08" db="EMBL/GenBank/DDBJ databases">
        <title>Draft genome of the agarase producing Sphingomonas sp. MCT13.</title>
        <authorList>
            <person name="D'Andrea M.M."/>
            <person name="Rossolini G.M."/>
            <person name="Thaller M.C."/>
        </authorList>
    </citation>
    <scope>NUCLEOTIDE SEQUENCE [LARGE SCALE GENOMIC DNA]</scope>
    <source>
        <strain evidence="3 4">MCT13</strain>
    </source>
</reference>
<dbReference type="AlphaFoldDB" id="A0A1E3LWT3"/>
<dbReference type="GO" id="GO:0016787">
    <property type="term" value="F:hydrolase activity"/>
    <property type="evidence" value="ECO:0007669"/>
    <property type="project" value="UniProtKB-KW"/>
</dbReference>
<dbReference type="Proteomes" id="UP000094487">
    <property type="component" value="Unassembled WGS sequence"/>
</dbReference>
<dbReference type="InterPro" id="IPR050300">
    <property type="entry name" value="GDXG_lipolytic_enzyme"/>
</dbReference>
<dbReference type="STRING" id="1888892.BFL28_03315"/>
<dbReference type="Gene3D" id="3.40.50.1820">
    <property type="entry name" value="alpha/beta hydrolase"/>
    <property type="match status" value="1"/>
</dbReference>
<dbReference type="EMBL" id="MDDS01000035">
    <property type="protein sequence ID" value="ODP37260.1"/>
    <property type="molecule type" value="Genomic_DNA"/>
</dbReference>
<name>A0A1E3LWT3_9SPHN</name>
<dbReference type="InterPro" id="IPR006311">
    <property type="entry name" value="TAT_signal"/>
</dbReference>
<evidence type="ECO:0000313" key="3">
    <source>
        <dbReference type="EMBL" id="ODP37260.1"/>
    </source>
</evidence>
<protein>
    <submittedName>
        <fullName evidence="3">Dienelactone hydrolase</fullName>
    </submittedName>
</protein>
<gene>
    <name evidence="3" type="ORF">BFL28_03315</name>
</gene>
<dbReference type="Pfam" id="PF20434">
    <property type="entry name" value="BD-FAE"/>
    <property type="match status" value="1"/>
</dbReference>
<dbReference type="InterPro" id="IPR029058">
    <property type="entry name" value="AB_hydrolase_fold"/>
</dbReference>
<dbReference type="InterPro" id="IPR049492">
    <property type="entry name" value="BD-FAE-like_dom"/>
</dbReference>
<dbReference type="PANTHER" id="PTHR48081">
    <property type="entry name" value="AB HYDROLASE SUPERFAMILY PROTEIN C4A8.06C"/>
    <property type="match status" value="1"/>
</dbReference>
<dbReference type="PROSITE" id="PS51318">
    <property type="entry name" value="TAT"/>
    <property type="match status" value="1"/>
</dbReference>
<dbReference type="OrthoDB" id="9771666at2"/>
<keyword evidence="4" id="KW-1185">Reference proteome</keyword>
<keyword evidence="1 3" id="KW-0378">Hydrolase</keyword>
<accession>A0A1E3LWT3</accession>
<dbReference type="SUPFAM" id="SSF53474">
    <property type="entry name" value="alpha/beta-Hydrolases"/>
    <property type="match status" value="1"/>
</dbReference>
<dbReference type="PANTHER" id="PTHR48081:SF6">
    <property type="entry name" value="PEPTIDASE S9 PROLYL OLIGOPEPTIDASE CATALYTIC DOMAIN-CONTAINING PROTEIN"/>
    <property type="match status" value="1"/>
</dbReference>
<organism evidence="3 4">
    <name type="scientific">Sphingomonas turrisvirgatae</name>
    <dbReference type="NCBI Taxonomy" id="1888892"/>
    <lineage>
        <taxon>Bacteria</taxon>
        <taxon>Pseudomonadati</taxon>
        <taxon>Pseudomonadota</taxon>
        <taxon>Alphaproteobacteria</taxon>
        <taxon>Sphingomonadales</taxon>
        <taxon>Sphingomonadaceae</taxon>
        <taxon>Sphingomonas</taxon>
    </lineage>
</organism>
<dbReference type="RefSeq" id="WP_069321070.1">
    <property type="nucleotide sequence ID" value="NZ_MDDS01000035.1"/>
</dbReference>